<dbReference type="GO" id="GO:0046872">
    <property type="term" value="F:metal ion binding"/>
    <property type="evidence" value="ECO:0007669"/>
    <property type="project" value="UniProtKB-KW"/>
</dbReference>
<reference evidence="8" key="4">
    <citation type="submission" date="2020-09" db="EMBL/GenBank/DDBJ databases">
        <authorList>
            <person name="Sun Q."/>
            <person name="Ohkuma M."/>
        </authorList>
    </citation>
    <scope>NUCLEOTIDE SEQUENCE</scope>
    <source>
        <strain evidence="8">JCM 31740</strain>
    </source>
</reference>
<dbReference type="PANTHER" id="PTHR43350:SF17">
    <property type="entry name" value="NAD-DEPENDENT ALCOHOL DEHYDROGENASE"/>
    <property type="match status" value="1"/>
</dbReference>
<keyword evidence="3" id="KW-0479">Metal-binding</keyword>
<dbReference type="InterPro" id="IPR020843">
    <property type="entry name" value="ER"/>
</dbReference>
<dbReference type="AlphaFoldDB" id="A0A348B6K6"/>
<name>A0A348B6K6_9CREN</name>
<evidence type="ECO:0000313" key="9">
    <source>
        <dbReference type="Proteomes" id="UP000276741"/>
    </source>
</evidence>
<evidence type="ECO:0000256" key="3">
    <source>
        <dbReference type="ARBA" id="ARBA00022723"/>
    </source>
</evidence>
<comment type="similarity">
    <text evidence="2">Belongs to the zinc-containing alcohol dehydrogenase family.</text>
</comment>
<dbReference type="Proteomes" id="UP000276741">
    <property type="component" value="Chromosome"/>
</dbReference>
<gene>
    <name evidence="8" type="ORF">GCM10007116_20540</name>
    <name evidence="7" type="ORF">HS1genome_2197</name>
</gene>
<evidence type="ECO:0000313" key="7">
    <source>
        <dbReference type="EMBL" id="BBD73808.1"/>
    </source>
</evidence>
<proteinExistence type="inferred from homology"/>
<organism evidence="7 9">
    <name type="scientific">Sulfodiicoccus acidiphilus</name>
    <dbReference type="NCBI Taxonomy" id="1670455"/>
    <lineage>
        <taxon>Archaea</taxon>
        <taxon>Thermoproteota</taxon>
        <taxon>Thermoprotei</taxon>
        <taxon>Sulfolobales</taxon>
        <taxon>Sulfolobaceae</taxon>
        <taxon>Sulfodiicoccus</taxon>
    </lineage>
</organism>
<dbReference type="KEGG" id="sacd:HS1genome_2197"/>
<reference evidence="7" key="3">
    <citation type="journal article" date="2019" name="BMC Res. Notes">
        <title>Complete genome sequence of the Sulfodiicoccus acidiphilus strain HS-1T, the first crenarchaeon that lacks polB3, isolated from an acidic hot spring in Ohwaku-dani, Hakone, Japan.</title>
        <authorList>
            <person name="Sakai H.D."/>
            <person name="Kurosawa N."/>
        </authorList>
    </citation>
    <scope>NUCLEOTIDE SEQUENCE</scope>
    <source>
        <strain evidence="7">HS-1</strain>
    </source>
</reference>
<dbReference type="SMART" id="SM00829">
    <property type="entry name" value="PKS_ER"/>
    <property type="match status" value="1"/>
</dbReference>
<reference evidence="8" key="1">
    <citation type="journal article" date="2014" name="Int. J. Syst. Evol. Microbiol.">
        <title>Complete genome sequence of Corynebacterium casei LMG S-19264T (=DSM 44701T), isolated from a smear-ripened cheese.</title>
        <authorList>
            <consortium name="US DOE Joint Genome Institute (JGI-PGF)"/>
            <person name="Walter F."/>
            <person name="Albersmeier A."/>
            <person name="Kalinowski J."/>
            <person name="Ruckert C."/>
        </authorList>
    </citation>
    <scope>NUCLEOTIDE SEQUENCE</scope>
    <source>
        <strain evidence="8">JCM 31740</strain>
    </source>
</reference>
<accession>A0A348B6K6</accession>
<dbReference type="RefSeq" id="WP_126451067.1">
    <property type="nucleotide sequence ID" value="NZ_AP018553.1"/>
</dbReference>
<keyword evidence="4" id="KW-0862">Zinc</keyword>
<evidence type="ECO:0000313" key="8">
    <source>
        <dbReference type="EMBL" id="GGU03582.1"/>
    </source>
</evidence>
<dbReference type="Pfam" id="PF00107">
    <property type="entry name" value="ADH_zinc_N"/>
    <property type="match status" value="1"/>
</dbReference>
<evidence type="ECO:0000256" key="1">
    <source>
        <dbReference type="ARBA" id="ARBA00001947"/>
    </source>
</evidence>
<dbReference type="GeneID" id="38667654"/>
<dbReference type="GO" id="GO:0016491">
    <property type="term" value="F:oxidoreductase activity"/>
    <property type="evidence" value="ECO:0007669"/>
    <property type="project" value="UniProtKB-KW"/>
</dbReference>
<dbReference type="EMBL" id="AP018553">
    <property type="protein sequence ID" value="BBD73808.1"/>
    <property type="molecule type" value="Genomic_DNA"/>
</dbReference>
<sequence length="346" mass="36246">MRAAVYDGAGGLKLVNREKPLPGDGEILVRVAASGVCHSDVHLLKSELLPVQEGFVLGHEVSGWVEALGPGTTNSYGLSPGDQVVVSWILPCGKCRYCATGKENYCRTSLSRMTGIMGIQGGHADYLAVPEIGVIPLAKGVDVHLAAPISCAYGTAYNALKNAGAGPSQSLVVVGTGGVGSSAVQLASAMGMYPIIAVDVVPEKLEKVQRLGATHVVDASKGEVASAVNELLPEGADVVYETKPNPDLQLAMDVISRAGTIVVTGLGSQGSGFSVPTNLFVNKGIRIVGSLGYRPRIDLPELVTMVASKRLDPSKLITHRYSPERIGEAYANLEKGLHLRAIVDWN</sequence>
<comment type="cofactor">
    <cofactor evidence="1">
        <name>Zn(2+)</name>
        <dbReference type="ChEBI" id="CHEBI:29105"/>
    </cofactor>
</comment>
<dbReference type="Gene3D" id="3.90.180.10">
    <property type="entry name" value="Medium-chain alcohol dehydrogenases, catalytic domain"/>
    <property type="match status" value="1"/>
</dbReference>
<dbReference type="SUPFAM" id="SSF50129">
    <property type="entry name" value="GroES-like"/>
    <property type="match status" value="1"/>
</dbReference>
<dbReference type="PANTHER" id="PTHR43350">
    <property type="entry name" value="NAD-DEPENDENT ALCOHOL DEHYDROGENASE"/>
    <property type="match status" value="1"/>
</dbReference>
<dbReference type="InterPro" id="IPR036291">
    <property type="entry name" value="NAD(P)-bd_dom_sf"/>
</dbReference>
<dbReference type="Pfam" id="PF08240">
    <property type="entry name" value="ADH_N"/>
    <property type="match status" value="1"/>
</dbReference>
<protein>
    <submittedName>
        <fullName evidence="7">Alcohol dehydrogenase</fullName>
    </submittedName>
</protein>
<evidence type="ECO:0000256" key="4">
    <source>
        <dbReference type="ARBA" id="ARBA00022833"/>
    </source>
</evidence>
<keyword evidence="5" id="KW-0560">Oxidoreductase</keyword>
<dbReference type="Proteomes" id="UP000616143">
    <property type="component" value="Unassembled WGS sequence"/>
</dbReference>
<dbReference type="InterPro" id="IPR013154">
    <property type="entry name" value="ADH-like_N"/>
</dbReference>
<dbReference type="SUPFAM" id="SSF51735">
    <property type="entry name" value="NAD(P)-binding Rossmann-fold domains"/>
    <property type="match status" value="1"/>
</dbReference>
<evidence type="ECO:0000259" key="6">
    <source>
        <dbReference type="SMART" id="SM00829"/>
    </source>
</evidence>
<dbReference type="EMBL" id="BMQS01000026">
    <property type="protein sequence ID" value="GGU03582.1"/>
    <property type="molecule type" value="Genomic_DNA"/>
</dbReference>
<evidence type="ECO:0000256" key="2">
    <source>
        <dbReference type="ARBA" id="ARBA00008072"/>
    </source>
</evidence>
<keyword evidence="9" id="KW-1185">Reference proteome</keyword>
<dbReference type="InterPro" id="IPR011032">
    <property type="entry name" value="GroES-like_sf"/>
</dbReference>
<reference evidence="9" key="2">
    <citation type="submission" date="2018-04" db="EMBL/GenBank/DDBJ databases">
        <title>Complete genome sequence of Sulfodiicoccus acidiphilus strain HS-1.</title>
        <authorList>
            <person name="Sakai H.D."/>
            <person name="Kurosawa N."/>
        </authorList>
    </citation>
    <scope>NUCLEOTIDE SEQUENCE [LARGE SCALE GENOMIC DNA]</scope>
    <source>
        <strain evidence="9">HS-1</strain>
    </source>
</reference>
<feature type="domain" description="Enoyl reductase (ER)" evidence="6">
    <location>
        <begin position="8"/>
        <end position="343"/>
    </location>
</feature>
<dbReference type="InterPro" id="IPR013149">
    <property type="entry name" value="ADH-like_C"/>
</dbReference>
<dbReference type="OrthoDB" id="73567at2157"/>
<dbReference type="Gene3D" id="3.40.50.720">
    <property type="entry name" value="NAD(P)-binding Rossmann-like Domain"/>
    <property type="match status" value="1"/>
</dbReference>
<evidence type="ECO:0000256" key="5">
    <source>
        <dbReference type="ARBA" id="ARBA00023002"/>
    </source>
</evidence>